<protein>
    <recommendedName>
        <fullName evidence="10">Tetratricopeptide repeat protein 7A</fullName>
    </recommendedName>
</protein>
<evidence type="ECO:0000259" key="12">
    <source>
        <dbReference type="Pfam" id="PF19440"/>
    </source>
</evidence>
<dbReference type="PANTHER" id="PTHR23083">
    <property type="entry name" value="TETRATRICOPEPTIDE REPEAT PROTEIN, TPR"/>
    <property type="match status" value="1"/>
</dbReference>
<dbReference type="FunFam" id="1.25.40.10:FF:000066">
    <property type="entry name" value="Tetratricopeptide repeat domain 7A"/>
    <property type="match status" value="1"/>
</dbReference>
<keyword evidence="7 11" id="KW-0802">TPR repeat</keyword>
<keyword evidence="6" id="KW-0677">Repeat</keyword>
<evidence type="ECO:0000256" key="9">
    <source>
        <dbReference type="ARBA" id="ARBA00054379"/>
    </source>
</evidence>
<evidence type="ECO:0000313" key="14">
    <source>
        <dbReference type="RefSeq" id="XP_010836957.1"/>
    </source>
</evidence>
<keyword evidence="4" id="KW-0963">Cytoplasm</keyword>
<feature type="domain" description="Tetratricopeptide repeat protein 7 N-terminal" evidence="12">
    <location>
        <begin position="83"/>
        <end position="425"/>
    </location>
</feature>
<dbReference type="GO" id="GO:0046854">
    <property type="term" value="P:phosphatidylinositol phosphate biosynthetic process"/>
    <property type="evidence" value="ECO:0007669"/>
    <property type="project" value="TreeGrafter"/>
</dbReference>
<feature type="repeat" description="TPR" evidence="11">
    <location>
        <begin position="588"/>
        <end position="621"/>
    </location>
</feature>
<evidence type="ECO:0000256" key="8">
    <source>
        <dbReference type="ARBA" id="ARBA00023136"/>
    </source>
</evidence>
<dbReference type="GO" id="GO:0072659">
    <property type="term" value="P:protein localization to plasma membrane"/>
    <property type="evidence" value="ECO:0007669"/>
    <property type="project" value="TreeGrafter"/>
</dbReference>
<comment type="function">
    <text evidence="9">Component of a complex required to localize phosphatidylinositol 4-kinase (PI4K) to the plasma membrane. The complex acts as a regulator of phosphatidylinositol 4-phosphate (PtdIns(4)P) synthesis. In the complex, plays a central role in bridging PI4KA to EFR3B and HYCC1, via direct interactions.</text>
</comment>
<dbReference type="Gene3D" id="1.25.40.10">
    <property type="entry name" value="Tetratricopeptide repeat domain"/>
    <property type="match status" value="2"/>
</dbReference>
<keyword evidence="5" id="KW-0597">Phosphoprotein</keyword>
<reference evidence="14" key="1">
    <citation type="submission" date="2025-08" db="UniProtKB">
        <authorList>
            <consortium name="RefSeq"/>
        </authorList>
    </citation>
    <scope>IDENTIFICATION</scope>
    <source>
        <tissue evidence="14">Blood</tissue>
    </source>
</reference>
<dbReference type="AlphaFoldDB" id="A0A6P3HCA3"/>
<evidence type="ECO:0000256" key="7">
    <source>
        <dbReference type="ARBA" id="ARBA00022803"/>
    </source>
</evidence>
<feature type="repeat" description="TPR" evidence="11">
    <location>
        <begin position="804"/>
        <end position="837"/>
    </location>
</feature>
<feature type="repeat" description="TPR" evidence="11">
    <location>
        <begin position="872"/>
        <end position="905"/>
    </location>
</feature>
<keyword evidence="8" id="KW-0472">Membrane</keyword>
<dbReference type="GeneID" id="104987625"/>
<dbReference type="PROSITE" id="PS50005">
    <property type="entry name" value="TPR"/>
    <property type="match status" value="3"/>
</dbReference>
<dbReference type="RefSeq" id="XP_010836957.1">
    <property type="nucleotide sequence ID" value="XM_010838655.1"/>
</dbReference>
<dbReference type="CTD" id="57217"/>
<keyword evidence="13" id="KW-1185">Reference proteome</keyword>
<evidence type="ECO:0000256" key="1">
    <source>
        <dbReference type="ARBA" id="ARBA00004236"/>
    </source>
</evidence>
<evidence type="ECO:0000256" key="11">
    <source>
        <dbReference type="PROSITE-ProRule" id="PRU00339"/>
    </source>
</evidence>
<dbReference type="InterPro" id="IPR051722">
    <property type="entry name" value="Endocytosis_PI4K-reg_protein"/>
</dbReference>
<accession>A0A6P3HCA3</accession>
<dbReference type="FunFam" id="1.25.40.10:FF:000105">
    <property type="entry name" value="Tetratricopeptide repeat domain 7A"/>
    <property type="match status" value="1"/>
</dbReference>
<evidence type="ECO:0000256" key="6">
    <source>
        <dbReference type="ARBA" id="ARBA00022737"/>
    </source>
</evidence>
<name>A0A6P3HCA3_BISBB</name>
<keyword evidence="3" id="KW-1003">Cell membrane</keyword>
<dbReference type="Proteomes" id="UP000515208">
    <property type="component" value="Unplaced"/>
</dbReference>
<organism evidence="13 14">
    <name type="scientific">Bison bison bison</name>
    <name type="common">North American plains bison</name>
    <dbReference type="NCBI Taxonomy" id="43346"/>
    <lineage>
        <taxon>Eukaryota</taxon>
        <taxon>Metazoa</taxon>
        <taxon>Chordata</taxon>
        <taxon>Craniata</taxon>
        <taxon>Vertebrata</taxon>
        <taxon>Euteleostomi</taxon>
        <taxon>Mammalia</taxon>
        <taxon>Eutheria</taxon>
        <taxon>Laurasiatheria</taxon>
        <taxon>Artiodactyla</taxon>
        <taxon>Ruminantia</taxon>
        <taxon>Pecora</taxon>
        <taxon>Bovidae</taxon>
        <taxon>Bovinae</taxon>
        <taxon>Bison</taxon>
    </lineage>
</organism>
<dbReference type="InterPro" id="IPR045819">
    <property type="entry name" value="TTC7_N"/>
</dbReference>
<dbReference type="OrthoDB" id="29013at2759"/>
<evidence type="ECO:0000256" key="3">
    <source>
        <dbReference type="ARBA" id="ARBA00022475"/>
    </source>
</evidence>
<dbReference type="InterPro" id="IPR011990">
    <property type="entry name" value="TPR-like_helical_dom_sf"/>
</dbReference>
<gene>
    <name evidence="14" type="primary">TTC7A</name>
</gene>
<evidence type="ECO:0000256" key="5">
    <source>
        <dbReference type="ARBA" id="ARBA00022553"/>
    </source>
</evidence>
<dbReference type="InterPro" id="IPR019734">
    <property type="entry name" value="TPR_rpt"/>
</dbReference>
<dbReference type="Pfam" id="PF19440">
    <property type="entry name" value="TTC7_N"/>
    <property type="match status" value="1"/>
</dbReference>
<dbReference type="SMART" id="SM00028">
    <property type="entry name" value="TPR"/>
    <property type="match status" value="6"/>
</dbReference>
<dbReference type="Pfam" id="PF13432">
    <property type="entry name" value="TPR_16"/>
    <property type="match status" value="1"/>
</dbReference>
<dbReference type="Pfam" id="PF13181">
    <property type="entry name" value="TPR_8"/>
    <property type="match status" value="1"/>
</dbReference>
<comment type="subcellular location">
    <subcellularLocation>
        <location evidence="1">Cell membrane</location>
    </subcellularLocation>
    <subcellularLocation>
        <location evidence="2">Cytoplasm</location>
    </subcellularLocation>
</comment>
<dbReference type="SUPFAM" id="SSF48452">
    <property type="entry name" value="TPR-like"/>
    <property type="match status" value="2"/>
</dbReference>
<sequence>MYYTKTELEDLTKMDGKQRGDQRAVVCEIVELRDRGGFRKQQNRCWPLIGVGKGRVLFPGEEEGWMDTEGARCQGWTVGLRLSDDLGKLLLAEALLEQCLKGNHATIKDSIPLLEKNEPKMNEARNHLSSILNHGKLPPQYLCEAMLILGKLHYVEGSYRDAISMYARAGIDDMSMENKPLYQMRLLAEAFVIKGLSLERLPNSIASRPRLTEREEEVITCFERASWIAQVFLQELEKVTSNTTSRHLKGSHPVDYELTYFLEAALQSAYVTNLKKGNIVKGMKELREVLRTVETKATQNFKVMAAKHLAGVLLHSLSEECYWNPLSQPLPEFMSKEENSFIMQALRKPHLYEGDNLYCPKDNIEEALLLLLISESMATRDVVLSRTPEQEEDRAVSLQNAAAIYDLLSITLGRRGQYVMLSECLERAMKFAFGEFHLWYQVALSMVACGKSSYAVSLLRECVKLRPSDPTVPLMAAKVCIGSLHWLEEAERFAMMVIHLGEEAGEFLSKGYLALGLTYSLQATDATLKSKQDELHRKALQTLERAQQLAPGDPQVILYVSLQLALVRQISSAMEQLQEALKVCKDDANALHLLALLFSAQKHYQHALDVINMAITEYPENFNLMFTKVKLEQVLKGPEEALVTCRQMLQLWQTLYSFSQLGGLEKDGSLGEGLTLKKQSIGWAPPSGSVHCSAAAGPGHPAVTRCALPLLQGYAATATRRAAQPFLSRSTGSRRASSIAASRLEEAMSELTVPSSVLKQGPMQLWTTLEQIWLQAAELFMEQQHLKEADFCIQEAAGLFPTSHSVLYMRGRLAEMKGSLEEAKQLYKEALTVNPDGVRIMHSLGLMLSRLGHKSLAQKVLRDAVERQSTYHEAWQGLGEVLEAQGQSEAAVDCFLTALELEASSPVLPFSIIPREL</sequence>
<evidence type="ECO:0000313" key="13">
    <source>
        <dbReference type="Proteomes" id="UP000515208"/>
    </source>
</evidence>
<dbReference type="PANTHER" id="PTHR23083:SF475">
    <property type="entry name" value="TETRATRICOPEPTIDE REPEAT PROTEIN 7A"/>
    <property type="match status" value="1"/>
</dbReference>
<evidence type="ECO:0000256" key="10">
    <source>
        <dbReference type="ARBA" id="ARBA00073841"/>
    </source>
</evidence>
<dbReference type="KEGG" id="bbis:104987625"/>
<evidence type="ECO:0000256" key="2">
    <source>
        <dbReference type="ARBA" id="ARBA00004496"/>
    </source>
</evidence>
<dbReference type="GO" id="GO:0005737">
    <property type="term" value="C:cytoplasm"/>
    <property type="evidence" value="ECO:0007669"/>
    <property type="project" value="UniProtKB-SubCell"/>
</dbReference>
<dbReference type="GO" id="GO:0005886">
    <property type="term" value="C:plasma membrane"/>
    <property type="evidence" value="ECO:0007669"/>
    <property type="project" value="UniProtKB-SubCell"/>
</dbReference>
<proteinExistence type="predicted"/>
<evidence type="ECO:0000256" key="4">
    <source>
        <dbReference type="ARBA" id="ARBA00022490"/>
    </source>
</evidence>